<dbReference type="PANTHER" id="PTHR46438:SF11">
    <property type="entry name" value="LIPASE-RELATED"/>
    <property type="match status" value="1"/>
</dbReference>
<dbReference type="PRINTS" id="PR00111">
    <property type="entry name" value="ABHYDROLASE"/>
</dbReference>
<sequence length="315" mass="35811">MKIIFKTLRTLIILLVIAIILIVVLFGHADIPLEELKAKYANEHSQFMPLNGMEVHYRDEGNKQDSLPIILIHGTGASLHTFNDWAASLKENHRVIRMDLPAYGLTGPFPDGNYNIEHYVDFLNGFLNQLRIDQCIIAGNSLGGQIAWRYTAAYPDKVNKLILIDAAGYTIRSKSVPPAFKAARIPVIKNLFTYITPRSVAKASVENVYYDQSKVTEELVDRYFELTLRDGNRQAFVDRFSASYDTTAVDFIKAIQQPTLVMWGKQDDLIPVYMAEQFHQDLPNDTLVILDKAGHVPMEEIPERSLEVVREFLKQ</sequence>
<dbReference type="Proteomes" id="UP000642920">
    <property type="component" value="Unassembled WGS sequence"/>
</dbReference>
<evidence type="ECO:0000313" key="3">
    <source>
        <dbReference type="Proteomes" id="UP000642920"/>
    </source>
</evidence>
<dbReference type="RefSeq" id="WP_201918573.1">
    <property type="nucleotide sequence ID" value="NZ_JAERQG010000001.1"/>
</dbReference>
<gene>
    <name evidence="2" type="ORF">JKP34_05670</name>
</gene>
<dbReference type="EMBL" id="JAERQG010000001">
    <property type="protein sequence ID" value="MBL0764729.1"/>
    <property type="molecule type" value="Genomic_DNA"/>
</dbReference>
<evidence type="ECO:0000313" key="2">
    <source>
        <dbReference type="EMBL" id="MBL0764729.1"/>
    </source>
</evidence>
<keyword evidence="3" id="KW-1185">Reference proteome</keyword>
<dbReference type="GO" id="GO:0016787">
    <property type="term" value="F:hydrolase activity"/>
    <property type="evidence" value="ECO:0007669"/>
    <property type="project" value="UniProtKB-KW"/>
</dbReference>
<accession>A0A937ADW0</accession>
<dbReference type="Gene3D" id="3.40.50.1820">
    <property type="entry name" value="alpha/beta hydrolase"/>
    <property type="match status" value="1"/>
</dbReference>
<dbReference type="SUPFAM" id="SSF53474">
    <property type="entry name" value="alpha/beta-Hydrolases"/>
    <property type="match status" value="1"/>
</dbReference>
<comment type="caution">
    <text evidence="2">The sequence shown here is derived from an EMBL/GenBank/DDBJ whole genome shotgun (WGS) entry which is preliminary data.</text>
</comment>
<dbReference type="InterPro" id="IPR029058">
    <property type="entry name" value="AB_hydrolase_fold"/>
</dbReference>
<protein>
    <submittedName>
        <fullName evidence="2">Alpha/beta hydrolase</fullName>
    </submittedName>
</protein>
<dbReference type="AlphaFoldDB" id="A0A937ADW0"/>
<reference evidence="2" key="1">
    <citation type="submission" date="2021-01" db="EMBL/GenBank/DDBJ databases">
        <title>Marivirga sp. nov., isolated from intertidal surface sediments.</title>
        <authorList>
            <person name="Zhang M."/>
        </authorList>
    </citation>
    <scope>NUCLEOTIDE SEQUENCE</scope>
    <source>
        <strain evidence="2">SM1354</strain>
    </source>
</reference>
<feature type="domain" description="AB hydrolase-1" evidence="1">
    <location>
        <begin position="68"/>
        <end position="300"/>
    </location>
</feature>
<keyword evidence="2" id="KW-0378">Hydrolase</keyword>
<dbReference type="Pfam" id="PF00561">
    <property type="entry name" value="Abhydrolase_1"/>
    <property type="match status" value="1"/>
</dbReference>
<organism evidence="2 3">
    <name type="scientific">Marivirga atlantica</name>
    <dbReference type="NCBI Taxonomy" id="1548457"/>
    <lineage>
        <taxon>Bacteria</taxon>
        <taxon>Pseudomonadati</taxon>
        <taxon>Bacteroidota</taxon>
        <taxon>Cytophagia</taxon>
        <taxon>Cytophagales</taxon>
        <taxon>Marivirgaceae</taxon>
        <taxon>Marivirga</taxon>
    </lineage>
</organism>
<dbReference type="InterPro" id="IPR000073">
    <property type="entry name" value="AB_hydrolase_1"/>
</dbReference>
<name>A0A937ADW0_9BACT</name>
<dbReference type="InterPro" id="IPR000639">
    <property type="entry name" value="Epox_hydrolase-like"/>
</dbReference>
<evidence type="ECO:0000259" key="1">
    <source>
        <dbReference type="Pfam" id="PF00561"/>
    </source>
</evidence>
<dbReference type="PANTHER" id="PTHR46438">
    <property type="entry name" value="ALPHA/BETA-HYDROLASES SUPERFAMILY PROTEIN"/>
    <property type="match status" value="1"/>
</dbReference>
<proteinExistence type="predicted"/>
<dbReference type="PRINTS" id="PR00412">
    <property type="entry name" value="EPOXHYDRLASE"/>
</dbReference>